<dbReference type="InterPro" id="IPR043987">
    <property type="entry name" value="CCZ1/INTU/HSP4_longin_1"/>
</dbReference>
<feature type="domain" description="CCZ1/INTU/HSP4 first Longin" evidence="2">
    <location>
        <begin position="9"/>
        <end position="134"/>
    </location>
</feature>
<evidence type="ECO:0000259" key="2">
    <source>
        <dbReference type="Pfam" id="PF19031"/>
    </source>
</evidence>
<dbReference type="PANTHER" id="PTHR13056">
    <property type="entry name" value="VACUOLAR FUSION PROTEIN CCZ1 HOMOLOG-RELATED"/>
    <property type="match status" value="1"/>
</dbReference>
<dbReference type="EMBL" id="AJWK01016852">
    <property type="status" value="NOT_ANNOTATED_CDS"/>
    <property type="molecule type" value="Genomic_DNA"/>
</dbReference>
<feature type="domain" description="CCZ1/INTU/HPS4 third Longin" evidence="4">
    <location>
        <begin position="377"/>
        <end position="469"/>
    </location>
</feature>
<dbReference type="EnsemblMetazoa" id="LLOJ005313-RA">
    <property type="protein sequence ID" value="LLOJ005313-PA"/>
    <property type="gene ID" value="LLOJ005313"/>
</dbReference>
<evidence type="ECO:0000313" key="7">
    <source>
        <dbReference type="Proteomes" id="UP000092461"/>
    </source>
</evidence>
<evidence type="ECO:0000259" key="3">
    <source>
        <dbReference type="Pfam" id="PF19032"/>
    </source>
</evidence>
<evidence type="ECO:0000256" key="1">
    <source>
        <dbReference type="ARBA" id="ARBA00005352"/>
    </source>
</evidence>
<comment type="similarity">
    <text evidence="1">Belongs to the CCZ1 family.</text>
</comment>
<dbReference type="Pfam" id="PF19033">
    <property type="entry name" value="Intu_longin_3"/>
    <property type="match status" value="1"/>
</dbReference>
<dbReference type="InterPro" id="IPR043988">
    <property type="entry name" value="CCZ1/INTU_longin_2"/>
</dbReference>
<dbReference type="InterPro" id="IPR043989">
    <property type="entry name" value="CCZ1/INTU/HSP4_longin_3"/>
</dbReference>
<proteinExistence type="inferred from homology"/>
<feature type="domain" description="CCZ1/INTU second Longin" evidence="3">
    <location>
        <begin position="208"/>
        <end position="347"/>
    </location>
</feature>
<organism evidence="6 7">
    <name type="scientific">Lutzomyia longipalpis</name>
    <name type="common">Sand fly</name>
    <dbReference type="NCBI Taxonomy" id="7200"/>
    <lineage>
        <taxon>Eukaryota</taxon>
        <taxon>Metazoa</taxon>
        <taxon>Ecdysozoa</taxon>
        <taxon>Arthropoda</taxon>
        <taxon>Hexapoda</taxon>
        <taxon>Insecta</taxon>
        <taxon>Pterygota</taxon>
        <taxon>Neoptera</taxon>
        <taxon>Endopterygota</taxon>
        <taxon>Diptera</taxon>
        <taxon>Nematocera</taxon>
        <taxon>Psychodoidea</taxon>
        <taxon>Psychodidae</taxon>
        <taxon>Lutzomyia</taxon>
        <taxon>Lutzomyia</taxon>
    </lineage>
</organism>
<evidence type="ECO:0000313" key="6">
    <source>
        <dbReference type="EnsemblMetazoa" id="LLOJ005313-PA"/>
    </source>
</evidence>
<evidence type="ECO:0000259" key="4">
    <source>
        <dbReference type="Pfam" id="PF19033"/>
    </source>
</evidence>
<dbReference type="AlphaFoldDB" id="A0A1B0CL26"/>
<dbReference type="VEuPathDB" id="VectorBase:LLONM1_000552"/>
<dbReference type="Proteomes" id="UP000092461">
    <property type="component" value="Unassembled WGS sequence"/>
</dbReference>
<dbReference type="GO" id="GO:0016192">
    <property type="term" value="P:vesicle-mediated transport"/>
    <property type="evidence" value="ECO:0007669"/>
    <property type="project" value="InterPro"/>
</dbReference>
<dbReference type="PANTHER" id="PTHR13056:SF0">
    <property type="entry name" value="VACUOLAR FUSION PROTEIN CCZ1 HOMOLOG-RELATED"/>
    <property type="match status" value="1"/>
</dbReference>
<protein>
    <submittedName>
        <fullName evidence="5">Putative myrosinase</fullName>
    </submittedName>
</protein>
<reference evidence="7" key="1">
    <citation type="submission" date="2012-05" db="EMBL/GenBank/DDBJ databases">
        <title>Whole Genome Assembly of Lutzomyia longipalpis.</title>
        <authorList>
            <person name="Richards S."/>
            <person name="Qu C."/>
            <person name="Dillon R."/>
            <person name="Worley K."/>
            <person name="Scherer S."/>
            <person name="Batterton M."/>
            <person name="Taylor A."/>
            <person name="Hawes A."/>
            <person name="Hernandez B."/>
            <person name="Kovar C."/>
            <person name="Mandapat C."/>
            <person name="Pham C."/>
            <person name="Qu C."/>
            <person name="Jing C."/>
            <person name="Bess C."/>
            <person name="Bandaranaike D."/>
            <person name="Ngo D."/>
            <person name="Ongeri F."/>
            <person name="Arias F."/>
            <person name="Lara F."/>
            <person name="Weissenberger G."/>
            <person name="Kamau G."/>
            <person name="Han H."/>
            <person name="Shen H."/>
            <person name="Dinh H."/>
            <person name="Khalil I."/>
            <person name="Jones J."/>
            <person name="Shafer J."/>
            <person name="Jayaseelan J."/>
            <person name="Quiroz J."/>
            <person name="Blankenburg K."/>
            <person name="Nguyen L."/>
            <person name="Jackson L."/>
            <person name="Francisco L."/>
            <person name="Tang L.-Y."/>
            <person name="Pu L.-L."/>
            <person name="Perales L."/>
            <person name="Lorensuhewa L."/>
            <person name="Munidasa M."/>
            <person name="Coyle M."/>
            <person name="Taylor M."/>
            <person name="Puazo M."/>
            <person name="Firestine M."/>
            <person name="Scheel M."/>
            <person name="Javaid M."/>
            <person name="Wang M."/>
            <person name="Li M."/>
            <person name="Tabassum N."/>
            <person name="Saada N."/>
            <person name="Osuji N."/>
            <person name="Aqrawi P."/>
            <person name="Fu Q."/>
            <person name="Thornton R."/>
            <person name="Raj R."/>
            <person name="Goodspeed R."/>
            <person name="Mata R."/>
            <person name="Najjar R."/>
            <person name="Gubbala S."/>
            <person name="Lee S."/>
            <person name="Denson S."/>
            <person name="Patil S."/>
            <person name="Macmil S."/>
            <person name="Qi S."/>
            <person name="Matskevitch T."/>
            <person name="Palculict T."/>
            <person name="Mathew T."/>
            <person name="Vee V."/>
            <person name="Velamala V."/>
            <person name="Korchina V."/>
            <person name="Cai W."/>
            <person name="Liu W."/>
            <person name="Dai W."/>
            <person name="Zou X."/>
            <person name="Zhu Y."/>
            <person name="Zhang Y."/>
            <person name="Wu Y.-Q."/>
            <person name="Xin Y."/>
            <person name="Nazarath L."/>
            <person name="Kovar C."/>
            <person name="Han Y."/>
            <person name="Muzny D."/>
            <person name="Gibbs R."/>
        </authorList>
    </citation>
    <scope>NUCLEOTIDE SEQUENCE [LARGE SCALE GENOMIC DNA]</scope>
    <source>
        <strain evidence="7">Jacobina</strain>
    </source>
</reference>
<evidence type="ECO:0000313" key="5">
    <source>
        <dbReference type="EMBL" id="MBC1174670.1"/>
    </source>
</evidence>
<keyword evidence="7" id="KW-1185">Reference proteome</keyword>
<accession>A0A1B0CL26</accession>
<name>A0A1B0CL26_LUTLO</name>
<sequence length="485" mass="56015">MARKSEIKLKNFFIYNSSLATDEGEEEKKVLFYHPEDTEKDQKIKDVGLSEAVIKFTDTFSPFEECKTFRTQKTCQVFFEPEPDFWMVMTVNVPFLVKTKDGVEYNEYRGDDVHDTIYGALLEQSYSMFRLFVGTFREHMMGDSTEERAQSLSQKLQQFFSKYILTLKIGNCDIVDVTRTVQYLPLNQTLFLRIHNFISMIESTFEYVKRCIFLYNEQIVWSGVNPKELYCIYEYLSGTIFPKMLQSDLQGGSISRSFTQNQRGNFLTGGNGQDAVKPPRVFLFQSDETTKKSSQSGMYLYDTEGALSDNSGYHLVIYRAFGAIICLFVNDSTALTEDLYGELQSFIGPQLTTISSEVSENYAKDTFITNDFPEGFSPKFLYFNEFSLQHDTTFYTDGRSVHKNANMSRDIMNVIADLYEERNAGSSSEETVVKMCNDFWITHKKSNSRHFIAIVNKNATLLEIAEETTKMCEQHIKNVFFDKQI</sequence>
<reference evidence="6" key="3">
    <citation type="submission" date="2020-05" db="UniProtKB">
        <authorList>
            <consortium name="EnsemblMetazoa"/>
        </authorList>
    </citation>
    <scope>IDENTIFICATION</scope>
    <source>
        <strain evidence="6">Jacobina</strain>
    </source>
</reference>
<dbReference type="InterPro" id="IPR013176">
    <property type="entry name" value="Ccz1"/>
</dbReference>
<dbReference type="VEuPathDB" id="VectorBase:LLOJ005313"/>
<dbReference type="Pfam" id="PF19031">
    <property type="entry name" value="Intu_longin_1"/>
    <property type="match status" value="1"/>
</dbReference>
<dbReference type="Pfam" id="PF19032">
    <property type="entry name" value="Intu_longin_2"/>
    <property type="match status" value="1"/>
</dbReference>
<reference evidence="5" key="2">
    <citation type="journal article" date="2020" name="BMC">
        <title>Leishmania infection induces a limited differential gene expression in the sand fly midgut.</title>
        <authorList>
            <person name="Coutinho-Abreu I.V."/>
            <person name="Serafim T.D."/>
            <person name="Meneses C."/>
            <person name="Kamhawi S."/>
            <person name="Oliveira F."/>
            <person name="Valenzuela J.G."/>
        </authorList>
    </citation>
    <scope>NUCLEOTIDE SEQUENCE</scope>
    <source>
        <strain evidence="5">Jacobina</strain>
        <tissue evidence="5">Midgut</tissue>
    </source>
</reference>
<dbReference type="GO" id="GO:0035658">
    <property type="term" value="C:Mon1-Ccz1 complex"/>
    <property type="evidence" value="ECO:0007669"/>
    <property type="project" value="InterPro"/>
</dbReference>
<dbReference type="EMBL" id="GITU01005967">
    <property type="protein sequence ID" value="MBC1174670.1"/>
    <property type="molecule type" value="Transcribed_RNA"/>
</dbReference>